<sequence>MPSQLQYIPLQCWNCGTKHTSTQESCATCHGWVLPTRKKQPRESIDWKVVMITSNDSDDFKNEQFKQAEAAIRSGRYTAILGAESPGSPYNLYRTEKTAVFLHRPEDEERLSFTKMDWGKKLASSRTGACISSSDWEIFVGIVGVPTKLLPASFPKPEHLLEEVELDTGGGRLDKVVYGRGG</sequence>
<proteinExistence type="predicted"/>
<comment type="caution">
    <text evidence="1">The sequence shown here is derived from an EMBL/GenBank/DDBJ whole genome shotgun (WGS) entry which is preliminary data.</text>
</comment>
<dbReference type="EMBL" id="JAPEIS010000002">
    <property type="protein sequence ID" value="KAJ8069018.1"/>
    <property type="molecule type" value="Genomic_DNA"/>
</dbReference>
<name>A0A9X0DQG3_9HELO</name>
<protein>
    <submittedName>
        <fullName evidence="1">Uncharacterized protein</fullName>
    </submittedName>
</protein>
<evidence type="ECO:0000313" key="1">
    <source>
        <dbReference type="EMBL" id="KAJ8069018.1"/>
    </source>
</evidence>
<dbReference type="Proteomes" id="UP001152300">
    <property type="component" value="Unassembled WGS sequence"/>
</dbReference>
<accession>A0A9X0DQG3</accession>
<organism evidence="1 2">
    <name type="scientific">Sclerotinia nivalis</name>
    <dbReference type="NCBI Taxonomy" id="352851"/>
    <lineage>
        <taxon>Eukaryota</taxon>
        <taxon>Fungi</taxon>
        <taxon>Dikarya</taxon>
        <taxon>Ascomycota</taxon>
        <taxon>Pezizomycotina</taxon>
        <taxon>Leotiomycetes</taxon>
        <taxon>Helotiales</taxon>
        <taxon>Sclerotiniaceae</taxon>
        <taxon>Sclerotinia</taxon>
    </lineage>
</organism>
<reference evidence="1" key="1">
    <citation type="submission" date="2022-11" db="EMBL/GenBank/DDBJ databases">
        <title>Genome Resource of Sclerotinia nivalis Strain SnTB1, a Plant Pathogen Isolated from American Ginseng.</title>
        <authorList>
            <person name="Fan S."/>
        </authorList>
    </citation>
    <scope>NUCLEOTIDE SEQUENCE</scope>
    <source>
        <strain evidence="1">SnTB1</strain>
    </source>
</reference>
<keyword evidence="2" id="KW-1185">Reference proteome</keyword>
<evidence type="ECO:0000313" key="2">
    <source>
        <dbReference type="Proteomes" id="UP001152300"/>
    </source>
</evidence>
<gene>
    <name evidence="1" type="ORF">OCU04_002694</name>
</gene>
<dbReference type="OrthoDB" id="3543627at2759"/>
<dbReference type="AlphaFoldDB" id="A0A9X0DQG3"/>